<dbReference type="GO" id="GO:0003697">
    <property type="term" value="F:single-stranded DNA binding"/>
    <property type="evidence" value="ECO:0007669"/>
    <property type="project" value="TreeGrafter"/>
</dbReference>
<sequence>MNQYSENSYYQNTGGGGFLSGSPYGNANGSPGDFGRNRPGGSHSLRPVTIRQIRDATQPHTDSDWKIDNVDVGQVTVVAQVLRCAAQTTNSVYTLDDGTGTIEARHWNDANEGENPEDIEKHERTYVRVMGNIKAYNDKRYINATRIRSCDDPIEPFFHALDSMAATLFYERGHPGKPNSGNEASVATTSRNETVAPARGTSAYTSQTQKLPDEYNNLPALEYSICMFLREQPKSKDGYHLHVICKGIKNPDHQGVGRAMDRLMDEGLVYSTIDDNNYNLCIDTEA</sequence>
<comment type="similarity">
    <text evidence="2">Belongs to the replication factor A protein 2 family.</text>
</comment>
<dbReference type="InterPro" id="IPR014646">
    <property type="entry name" value="Rfa2/RPA32"/>
</dbReference>
<gene>
    <name evidence="8" type="ORF">NLI96_g1587</name>
</gene>
<evidence type="ECO:0000256" key="5">
    <source>
        <dbReference type="ARBA" id="ARBA00023242"/>
    </source>
</evidence>
<dbReference type="GO" id="GO:0035861">
    <property type="term" value="C:site of double-strand break"/>
    <property type="evidence" value="ECO:0007669"/>
    <property type="project" value="TreeGrafter"/>
</dbReference>
<keyword evidence="4" id="KW-0238">DNA-binding</keyword>
<dbReference type="InterPro" id="IPR014892">
    <property type="entry name" value="RPA_C"/>
</dbReference>
<dbReference type="GO" id="GO:0005662">
    <property type="term" value="C:DNA replication factor A complex"/>
    <property type="evidence" value="ECO:0007669"/>
    <property type="project" value="TreeGrafter"/>
</dbReference>
<dbReference type="GO" id="GO:0000724">
    <property type="term" value="P:double-strand break repair via homologous recombination"/>
    <property type="evidence" value="ECO:0007669"/>
    <property type="project" value="TreeGrafter"/>
</dbReference>
<feature type="domain" description="Replication protein A C-terminal" evidence="7">
    <location>
        <begin position="180"/>
        <end position="276"/>
    </location>
</feature>
<evidence type="ECO:0000256" key="6">
    <source>
        <dbReference type="SAM" id="MobiDB-lite"/>
    </source>
</evidence>
<evidence type="ECO:0000256" key="2">
    <source>
        <dbReference type="ARBA" id="ARBA00007815"/>
    </source>
</evidence>
<comment type="caution">
    <text evidence="8">The sequence shown here is derived from an EMBL/GenBank/DDBJ whole genome shotgun (WGS) entry which is preliminary data.</text>
</comment>
<protein>
    <recommendedName>
        <fullName evidence="7">Replication protein A C-terminal domain-containing protein</fullName>
    </recommendedName>
</protein>
<evidence type="ECO:0000313" key="9">
    <source>
        <dbReference type="Proteomes" id="UP001212997"/>
    </source>
</evidence>
<dbReference type="PIRSF" id="PIRSF036949">
    <property type="entry name" value="RPA32"/>
    <property type="match status" value="1"/>
</dbReference>
<dbReference type="GO" id="GO:0006289">
    <property type="term" value="P:nucleotide-excision repair"/>
    <property type="evidence" value="ECO:0007669"/>
    <property type="project" value="TreeGrafter"/>
</dbReference>
<dbReference type="AlphaFoldDB" id="A0AAD5YMQ5"/>
<dbReference type="Gene3D" id="1.10.10.10">
    <property type="entry name" value="Winged helix-like DNA-binding domain superfamily/Winged helix DNA-binding domain"/>
    <property type="match status" value="1"/>
</dbReference>
<dbReference type="EMBL" id="JANAWD010000031">
    <property type="protein sequence ID" value="KAJ3490229.1"/>
    <property type="molecule type" value="Genomic_DNA"/>
</dbReference>
<keyword evidence="5" id="KW-0539">Nucleus</keyword>
<dbReference type="Gene3D" id="2.40.50.140">
    <property type="entry name" value="Nucleic acid-binding proteins"/>
    <property type="match status" value="1"/>
</dbReference>
<dbReference type="GO" id="GO:0006260">
    <property type="term" value="P:DNA replication"/>
    <property type="evidence" value="ECO:0007669"/>
    <property type="project" value="UniProtKB-KW"/>
</dbReference>
<evidence type="ECO:0000256" key="3">
    <source>
        <dbReference type="ARBA" id="ARBA00022705"/>
    </source>
</evidence>
<feature type="compositionally biased region" description="Polar residues" evidence="6">
    <location>
        <begin position="179"/>
        <end position="193"/>
    </location>
</feature>
<dbReference type="PANTHER" id="PTHR13989:SF16">
    <property type="entry name" value="REPLICATION PROTEIN A2"/>
    <property type="match status" value="1"/>
</dbReference>
<comment type="subcellular location">
    <subcellularLocation>
        <location evidence="1">Nucleus</location>
    </subcellularLocation>
</comment>
<dbReference type="CDD" id="cd04478">
    <property type="entry name" value="RPA2_DBD_D"/>
    <property type="match status" value="1"/>
</dbReference>
<organism evidence="8 9">
    <name type="scientific">Meripilus lineatus</name>
    <dbReference type="NCBI Taxonomy" id="2056292"/>
    <lineage>
        <taxon>Eukaryota</taxon>
        <taxon>Fungi</taxon>
        <taxon>Dikarya</taxon>
        <taxon>Basidiomycota</taxon>
        <taxon>Agaricomycotina</taxon>
        <taxon>Agaricomycetes</taxon>
        <taxon>Polyporales</taxon>
        <taxon>Meripilaceae</taxon>
        <taxon>Meripilus</taxon>
    </lineage>
</organism>
<dbReference type="InterPro" id="IPR036390">
    <property type="entry name" value="WH_DNA-bd_sf"/>
</dbReference>
<dbReference type="GO" id="GO:0000781">
    <property type="term" value="C:chromosome, telomeric region"/>
    <property type="evidence" value="ECO:0007669"/>
    <property type="project" value="TreeGrafter"/>
</dbReference>
<feature type="region of interest" description="Disordered" evidence="6">
    <location>
        <begin position="21"/>
        <end position="45"/>
    </location>
</feature>
<dbReference type="SUPFAM" id="SSF50249">
    <property type="entry name" value="Nucleic acid-binding proteins"/>
    <property type="match status" value="1"/>
</dbReference>
<proteinExistence type="inferred from homology"/>
<dbReference type="Proteomes" id="UP001212997">
    <property type="component" value="Unassembled WGS sequence"/>
</dbReference>
<dbReference type="InterPro" id="IPR040260">
    <property type="entry name" value="RFA2-like"/>
</dbReference>
<dbReference type="Pfam" id="PF08784">
    <property type="entry name" value="RPA_C"/>
    <property type="match status" value="1"/>
</dbReference>
<dbReference type="InterPro" id="IPR036388">
    <property type="entry name" value="WH-like_DNA-bd_sf"/>
</dbReference>
<keyword evidence="3" id="KW-0235">DNA replication</keyword>
<reference evidence="8" key="1">
    <citation type="submission" date="2022-07" db="EMBL/GenBank/DDBJ databases">
        <title>Genome Sequence of Physisporinus lineatus.</title>
        <authorList>
            <person name="Buettner E."/>
        </authorList>
    </citation>
    <scope>NUCLEOTIDE SEQUENCE</scope>
    <source>
        <strain evidence="8">VT162</strain>
    </source>
</reference>
<evidence type="ECO:0000313" key="8">
    <source>
        <dbReference type="EMBL" id="KAJ3490229.1"/>
    </source>
</evidence>
<evidence type="ECO:0000259" key="7">
    <source>
        <dbReference type="Pfam" id="PF08784"/>
    </source>
</evidence>
<name>A0AAD5YMQ5_9APHY</name>
<dbReference type="SUPFAM" id="SSF46785">
    <property type="entry name" value="Winged helix' DNA-binding domain"/>
    <property type="match status" value="1"/>
</dbReference>
<keyword evidence="9" id="KW-1185">Reference proteome</keyword>
<dbReference type="PANTHER" id="PTHR13989">
    <property type="entry name" value="REPLICATION PROTEIN A-RELATED"/>
    <property type="match status" value="1"/>
</dbReference>
<evidence type="ECO:0000256" key="1">
    <source>
        <dbReference type="ARBA" id="ARBA00004123"/>
    </source>
</evidence>
<accession>A0AAD5YMQ5</accession>
<evidence type="ECO:0000256" key="4">
    <source>
        <dbReference type="ARBA" id="ARBA00023125"/>
    </source>
</evidence>
<dbReference type="InterPro" id="IPR012340">
    <property type="entry name" value="NA-bd_OB-fold"/>
</dbReference>
<feature type="region of interest" description="Disordered" evidence="6">
    <location>
        <begin position="172"/>
        <end position="208"/>
    </location>
</feature>